<evidence type="ECO:0000313" key="1">
    <source>
        <dbReference type="EMBL" id="APU67743.1"/>
    </source>
</evidence>
<gene>
    <name evidence="1" type="ORF">GRFL_1019</name>
</gene>
<reference evidence="1 2" key="1">
    <citation type="submission" date="2016-07" db="EMBL/GenBank/DDBJ databases">
        <title>Multi-omics approach to identify versatile polysaccharide utilization systems of a marine flavobacterium Gramella flava.</title>
        <authorList>
            <person name="Tang K."/>
        </authorList>
    </citation>
    <scope>NUCLEOTIDE SEQUENCE [LARGE SCALE GENOMIC DNA]</scope>
    <source>
        <strain evidence="1 2">JLT2011</strain>
    </source>
</reference>
<accession>A0A1L7I3I9</accession>
<dbReference type="Proteomes" id="UP000186230">
    <property type="component" value="Chromosome"/>
</dbReference>
<name>A0A1L7I3I9_9FLAO</name>
<dbReference type="InterPro" id="IPR027417">
    <property type="entry name" value="P-loop_NTPase"/>
</dbReference>
<proteinExistence type="predicted"/>
<dbReference type="KEGG" id="gfl:GRFL_1019"/>
<dbReference type="EMBL" id="CP016359">
    <property type="protein sequence ID" value="APU67743.1"/>
    <property type="molecule type" value="Genomic_DNA"/>
</dbReference>
<dbReference type="RefSeq" id="WP_083643587.1">
    <property type="nucleotide sequence ID" value="NZ_AMRU01000002.1"/>
</dbReference>
<keyword evidence="2" id="KW-1185">Reference proteome</keyword>
<dbReference type="Gene3D" id="3.40.50.300">
    <property type="entry name" value="P-loop containing nucleotide triphosphate hydrolases"/>
    <property type="match status" value="1"/>
</dbReference>
<sequence>MENRIDVRKFLAANEFIDQMRKQNLVFWTFKKERIVLLYYTLIQFLNVRVGIYLCDIFGNTHLCQVSGNIIRVIDGTELRKILVQYVEKHFPKNSKEITASEILNLITETSRYSLEKNALDFLPHIEGITKHDSKEACFFFYQNCIIKTTADSVEEIAYTVFENKVFEGSIIPRRYRRKLQRKRGEFKQFVWNLCGRERMRYLSLMAAIGYLLHQYKDPANPKIIVLIDQIIGEEETHNGGTGKSLLFKALSYMRNMVELSGKKKGSPRFLMQRVDAFTDIILVNDVGRHESIENWYNYSADDFTIERKYKTEVVIPASLSPKICMTTNHMIKRPEGNSSERRLQEYEVSDYYGADHNPKEEFGHSLFYDWDQLQWQLFDQFMIQCIQVYLKHGLIAPPKINIEKRKLLLEVGVELKEFLDEKIEQGQIKFHKKDTFDEFRKGGFVDARYVPRRNNFTRRVKKYMEYNHIPYREVPADKKLYIEIITDRTVQKESVKSLKDFDIDYKLVDTDNKITRMFKQLNQEK</sequence>
<organism evidence="1 2">
    <name type="scientific">Christiangramia flava JLT2011</name>
    <dbReference type="NCBI Taxonomy" id="1229726"/>
    <lineage>
        <taxon>Bacteria</taxon>
        <taxon>Pseudomonadati</taxon>
        <taxon>Bacteroidota</taxon>
        <taxon>Flavobacteriia</taxon>
        <taxon>Flavobacteriales</taxon>
        <taxon>Flavobacteriaceae</taxon>
        <taxon>Christiangramia</taxon>
    </lineage>
</organism>
<dbReference type="OrthoDB" id="840343at2"/>
<evidence type="ECO:0000313" key="2">
    <source>
        <dbReference type="Proteomes" id="UP000186230"/>
    </source>
</evidence>
<protein>
    <submittedName>
        <fullName evidence="1">Uncharacterized protein</fullName>
    </submittedName>
</protein>
<dbReference type="AlphaFoldDB" id="A0A1L7I3I9"/>
<dbReference type="STRING" id="1229726.GRFL_1019"/>